<dbReference type="RefSeq" id="WP_125129566.1">
    <property type="nucleotide sequence ID" value="NZ_RHJS01000002.1"/>
</dbReference>
<dbReference type="EMBL" id="RHJS01000002">
    <property type="protein sequence ID" value="RRK34437.1"/>
    <property type="molecule type" value="Genomic_DNA"/>
</dbReference>
<accession>A0A426DNR8</accession>
<proteinExistence type="predicted"/>
<comment type="caution">
    <text evidence="1">The sequence shown here is derived from an EMBL/GenBank/DDBJ whole genome shotgun (WGS) entry which is preliminary data.</text>
</comment>
<dbReference type="AlphaFoldDB" id="A0A426DNR8"/>
<gene>
    <name evidence="1" type="ORF">EBB54_26200</name>
</gene>
<evidence type="ECO:0000313" key="2">
    <source>
        <dbReference type="Proteomes" id="UP000274920"/>
    </source>
</evidence>
<evidence type="ECO:0000313" key="1">
    <source>
        <dbReference type="EMBL" id="RRK34437.1"/>
    </source>
</evidence>
<sequence length="79" mass="9163">MGEEKFGAVMGVLVPQVIRLITENYSYDEMTAANEFYGSDLYALLEQEDTKIWHFSPLTLFNMFDEEKKMGNFEIPEEA</sequence>
<organism evidence="1 2">
    <name type="scientific">Schaedlerella arabinosiphila</name>
    <dbReference type="NCBI Taxonomy" id="2044587"/>
    <lineage>
        <taxon>Bacteria</taxon>
        <taxon>Bacillati</taxon>
        <taxon>Bacillota</taxon>
        <taxon>Clostridia</taxon>
        <taxon>Lachnospirales</taxon>
        <taxon>Lachnospiraceae</taxon>
        <taxon>Schaedlerella</taxon>
    </lineage>
</organism>
<keyword evidence="2" id="KW-1185">Reference proteome</keyword>
<name>A0A426DNR8_9FIRM</name>
<dbReference type="Proteomes" id="UP000274920">
    <property type="component" value="Unassembled WGS sequence"/>
</dbReference>
<reference evidence="1" key="1">
    <citation type="submission" date="2018-10" db="EMBL/GenBank/DDBJ databases">
        <title>Schaedlerella arabinophila gen. nov. sp. nov., isolated from the mouse intestinal tract and comparative analysis with the genome of the closely related altered Schaedler flora strain ASF502.</title>
        <authorList>
            <person name="Miyake S."/>
            <person name="Soh M."/>
            <person name="Seedorf H."/>
        </authorList>
    </citation>
    <scope>NUCLEOTIDE SEQUENCE [LARGE SCALE GENOMIC DNA]</scope>
    <source>
        <strain evidence="1">DSM 106076</strain>
    </source>
</reference>
<protein>
    <submittedName>
        <fullName evidence="1">Uncharacterized protein</fullName>
    </submittedName>
</protein>